<dbReference type="STRING" id="69332.A0A388JMA1"/>
<accession>A0A388JMA1</accession>
<proteinExistence type="predicted"/>
<dbReference type="EMBL" id="BFEA01000002">
    <property type="protein sequence ID" value="GBG58901.1"/>
    <property type="molecule type" value="Genomic_DNA"/>
</dbReference>
<dbReference type="OrthoDB" id="4062651at2759"/>
<name>A0A388JMA1_CHABU</name>
<evidence type="ECO:0000256" key="2">
    <source>
        <dbReference type="ARBA" id="ARBA00023043"/>
    </source>
</evidence>
<gene>
    <name evidence="5" type="ORF">CBR_g24252</name>
</gene>
<dbReference type="Gene3D" id="1.25.40.20">
    <property type="entry name" value="Ankyrin repeat-containing domain"/>
    <property type="match status" value="1"/>
</dbReference>
<sequence>MPSVMNDAAEERERLSSRAYLKRGRRRGGGEQAVHRANENRERRAKERVKRGETARESLEATDLVGSIIARNFVAKDRVPREEGSRRNVLAGGGGGGRGGRKRGRGAMKKVTVPGSAIKPSGLDRKGSTEQLMELDITTHLLFRASKGDVAGINELLLKGADVNATDYDLRSALHLAASENRVEAVKMLLERGAKVNARDRWNETVSDPAADDPSSSSF</sequence>
<dbReference type="Proteomes" id="UP000265515">
    <property type="component" value="Unassembled WGS sequence"/>
</dbReference>
<feature type="region of interest" description="Disordered" evidence="4">
    <location>
        <begin position="80"/>
        <end position="125"/>
    </location>
</feature>
<dbReference type="PROSITE" id="PS50088">
    <property type="entry name" value="ANK_REPEAT"/>
    <property type="match status" value="1"/>
</dbReference>
<organism evidence="5 6">
    <name type="scientific">Chara braunii</name>
    <name type="common">Braun's stonewort</name>
    <dbReference type="NCBI Taxonomy" id="69332"/>
    <lineage>
        <taxon>Eukaryota</taxon>
        <taxon>Viridiplantae</taxon>
        <taxon>Streptophyta</taxon>
        <taxon>Charophyceae</taxon>
        <taxon>Charales</taxon>
        <taxon>Characeae</taxon>
        <taxon>Chara</taxon>
    </lineage>
</organism>
<comment type="caution">
    <text evidence="5">The sequence shown here is derived from an EMBL/GenBank/DDBJ whole genome shotgun (WGS) entry which is preliminary data.</text>
</comment>
<dbReference type="PROSITE" id="PS50297">
    <property type="entry name" value="ANK_REP_REGION"/>
    <property type="match status" value="1"/>
</dbReference>
<keyword evidence="1" id="KW-0677">Repeat</keyword>
<evidence type="ECO:0000256" key="3">
    <source>
        <dbReference type="PROSITE-ProRule" id="PRU00023"/>
    </source>
</evidence>
<evidence type="ECO:0000313" key="5">
    <source>
        <dbReference type="EMBL" id="GBG58901.1"/>
    </source>
</evidence>
<keyword evidence="2 3" id="KW-0040">ANK repeat</keyword>
<dbReference type="AlphaFoldDB" id="A0A388JMA1"/>
<evidence type="ECO:0000256" key="1">
    <source>
        <dbReference type="ARBA" id="ARBA00022737"/>
    </source>
</evidence>
<dbReference type="SMART" id="SM00248">
    <property type="entry name" value="ANK"/>
    <property type="match status" value="2"/>
</dbReference>
<protein>
    <submittedName>
        <fullName evidence="5">Uncharacterized protein</fullName>
    </submittedName>
</protein>
<dbReference type="Pfam" id="PF12796">
    <property type="entry name" value="Ank_2"/>
    <property type="match status" value="1"/>
</dbReference>
<evidence type="ECO:0000313" key="6">
    <source>
        <dbReference type="Proteomes" id="UP000265515"/>
    </source>
</evidence>
<keyword evidence="6" id="KW-1185">Reference proteome</keyword>
<feature type="compositionally biased region" description="Low complexity" evidence="4">
    <location>
        <begin position="207"/>
        <end position="219"/>
    </location>
</feature>
<feature type="region of interest" description="Disordered" evidence="4">
    <location>
        <begin position="200"/>
        <end position="219"/>
    </location>
</feature>
<feature type="region of interest" description="Disordered" evidence="4">
    <location>
        <begin position="1"/>
        <end position="55"/>
    </location>
</feature>
<dbReference type="SUPFAM" id="SSF48403">
    <property type="entry name" value="Ankyrin repeat"/>
    <property type="match status" value="1"/>
</dbReference>
<evidence type="ECO:0000256" key="4">
    <source>
        <dbReference type="SAM" id="MobiDB-lite"/>
    </source>
</evidence>
<dbReference type="PANTHER" id="PTHR24171">
    <property type="entry name" value="ANKYRIN REPEAT DOMAIN-CONTAINING PROTEIN 39-RELATED"/>
    <property type="match status" value="1"/>
</dbReference>
<feature type="compositionally biased region" description="Basic and acidic residues" evidence="4">
    <location>
        <begin position="33"/>
        <end position="55"/>
    </location>
</feature>
<dbReference type="InterPro" id="IPR002110">
    <property type="entry name" value="Ankyrin_rpt"/>
</dbReference>
<dbReference type="Gramene" id="GBG58901">
    <property type="protein sequence ID" value="GBG58901"/>
    <property type="gene ID" value="CBR_g24252"/>
</dbReference>
<dbReference type="InterPro" id="IPR036770">
    <property type="entry name" value="Ankyrin_rpt-contain_sf"/>
</dbReference>
<feature type="compositionally biased region" description="Basic residues" evidence="4">
    <location>
        <begin position="99"/>
        <end position="108"/>
    </location>
</feature>
<dbReference type="PANTHER" id="PTHR24171:SF9">
    <property type="entry name" value="ANKYRIN REPEAT DOMAIN-CONTAINING PROTEIN 39"/>
    <property type="match status" value="1"/>
</dbReference>
<reference evidence="5 6" key="1">
    <citation type="journal article" date="2018" name="Cell">
        <title>The Chara Genome: Secondary Complexity and Implications for Plant Terrestrialization.</title>
        <authorList>
            <person name="Nishiyama T."/>
            <person name="Sakayama H."/>
            <person name="Vries J.D."/>
            <person name="Buschmann H."/>
            <person name="Saint-Marcoux D."/>
            <person name="Ullrich K.K."/>
            <person name="Haas F.B."/>
            <person name="Vanderstraeten L."/>
            <person name="Becker D."/>
            <person name="Lang D."/>
            <person name="Vosolsobe S."/>
            <person name="Rombauts S."/>
            <person name="Wilhelmsson P.K.I."/>
            <person name="Janitza P."/>
            <person name="Kern R."/>
            <person name="Heyl A."/>
            <person name="Rumpler F."/>
            <person name="Villalobos L.I.A.C."/>
            <person name="Clay J.M."/>
            <person name="Skokan R."/>
            <person name="Toyoda A."/>
            <person name="Suzuki Y."/>
            <person name="Kagoshima H."/>
            <person name="Schijlen E."/>
            <person name="Tajeshwar N."/>
            <person name="Catarino B."/>
            <person name="Hetherington A.J."/>
            <person name="Saltykova A."/>
            <person name="Bonnot C."/>
            <person name="Breuninger H."/>
            <person name="Symeonidi A."/>
            <person name="Radhakrishnan G.V."/>
            <person name="Van Nieuwerburgh F."/>
            <person name="Deforce D."/>
            <person name="Chang C."/>
            <person name="Karol K.G."/>
            <person name="Hedrich R."/>
            <person name="Ulvskov P."/>
            <person name="Glockner G."/>
            <person name="Delwiche C.F."/>
            <person name="Petrasek J."/>
            <person name="Van de Peer Y."/>
            <person name="Friml J."/>
            <person name="Beilby M."/>
            <person name="Dolan L."/>
            <person name="Kohara Y."/>
            <person name="Sugano S."/>
            <person name="Fujiyama A."/>
            <person name="Delaux P.-M."/>
            <person name="Quint M."/>
            <person name="TheiBen G."/>
            <person name="Hagemann M."/>
            <person name="Harholt J."/>
            <person name="Dunand C."/>
            <person name="Zachgo S."/>
            <person name="Langdale J."/>
            <person name="Maumus F."/>
            <person name="Straeten D.V.D."/>
            <person name="Gould S.B."/>
            <person name="Rensing S.A."/>
        </authorList>
    </citation>
    <scope>NUCLEOTIDE SEQUENCE [LARGE SCALE GENOMIC DNA]</scope>
    <source>
        <strain evidence="5 6">S276</strain>
    </source>
</reference>
<feature type="repeat" description="ANK" evidence="3">
    <location>
        <begin position="169"/>
        <end position="201"/>
    </location>
</feature>